<dbReference type="OMA" id="KSAYEWH"/>
<dbReference type="VEuPathDB" id="VectorBase:HLOH_041050"/>
<organism evidence="5 6">
    <name type="scientific">Haemaphysalis longicornis</name>
    <name type="common">Bush tick</name>
    <dbReference type="NCBI Taxonomy" id="44386"/>
    <lineage>
        <taxon>Eukaryota</taxon>
        <taxon>Metazoa</taxon>
        <taxon>Ecdysozoa</taxon>
        <taxon>Arthropoda</taxon>
        <taxon>Chelicerata</taxon>
        <taxon>Arachnida</taxon>
        <taxon>Acari</taxon>
        <taxon>Parasitiformes</taxon>
        <taxon>Ixodida</taxon>
        <taxon>Ixodoidea</taxon>
        <taxon>Ixodidae</taxon>
        <taxon>Haemaphysalinae</taxon>
        <taxon>Haemaphysalis</taxon>
    </lineage>
</organism>
<name>A0A9J6GPM2_HAELO</name>
<dbReference type="InterPro" id="IPR035892">
    <property type="entry name" value="C2_domain_sf"/>
</dbReference>
<keyword evidence="2" id="KW-0268">Exocytosis</keyword>
<dbReference type="AlphaFoldDB" id="A0A9J6GPM2"/>
<dbReference type="EMBL" id="JABSTR010000008">
    <property type="protein sequence ID" value="KAH9377218.1"/>
    <property type="molecule type" value="Genomic_DNA"/>
</dbReference>
<evidence type="ECO:0000313" key="5">
    <source>
        <dbReference type="EMBL" id="KAH9377218.1"/>
    </source>
</evidence>
<dbReference type="Pfam" id="PF00168">
    <property type="entry name" value="C2"/>
    <property type="match status" value="1"/>
</dbReference>
<dbReference type="PROSITE" id="PS50004">
    <property type="entry name" value="C2"/>
    <property type="match status" value="1"/>
</dbReference>
<dbReference type="SMART" id="SM00239">
    <property type="entry name" value="C2"/>
    <property type="match status" value="1"/>
</dbReference>
<dbReference type="OrthoDB" id="6481786at2759"/>
<keyword evidence="6" id="KW-1185">Reference proteome</keyword>
<evidence type="ECO:0000256" key="1">
    <source>
        <dbReference type="ARBA" id="ARBA00005823"/>
    </source>
</evidence>
<dbReference type="GO" id="GO:0099503">
    <property type="term" value="C:secretory vesicle"/>
    <property type="evidence" value="ECO:0007669"/>
    <property type="project" value="TreeGrafter"/>
</dbReference>
<dbReference type="PANTHER" id="PTHR45999:SF4">
    <property type="entry name" value="UNC-13-4A, ISOFORM B"/>
    <property type="match status" value="1"/>
</dbReference>
<dbReference type="Gene3D" id="1.10.357.50">
    <property type="match status" value="1"/>
</dbReference>
<sequence>MGDLSQGTALRLCAQCVRLSKDCIGKPTRPLHASTEKLRKYVRRVYADVFAAHGEAAITERAAALPAPRLQVIARLVHAEGLREPVDTYVSAWIEPADKVTSSLRSKSSAPRWDNEIVLDVPDWRHSVLNVQLWQRTRGWRRHQLLGRISQPLAELPCMALDRWEPLAAGGTLHLRLELSAVESSEDRQSAVRDHATLCQLFLADSVARAGDRAQQWRRWEDCLGDEPLTLLRQHALQQGISAVEELGCRLKAATAARAEHGRLNYRVLEALLQELRLAGGPPPPDPALTGVEVQARALLARLHDAFCLKDRRDAHDLLGVLSSCSLVETLSKRPVTDLAREEIRRSTRNWHLQVAVQGLSGAESLVADLGRVLLLLGHFHRAADVVFSKAWNESYTQITAPEIDNLLDSHIRPRIVALSNLVQTAKKNDRGKLVHRSLEAFQLLRAFISAVCDQLPSQRPRLAMESYLEWFGATVVIEWFESAQKPLLAAIPAAVDADILVPQAGKSSSSARFVADAIEHRLVRLWICLDWPQPQVARRFALLVAACAVHFAQCTERRTRRQKFYQCPTGVSKRLCVAISNIGALVPSLASAQRSILLSFYNQSDDTVVELCAPLKDAAATLGSCALKLEEALLVRAHPELRRLLAASMRCTEATAQERALLALASHLNACLSTLHLNLEAAAFGNALLRLWQGLLLSVQHLHGRTSHLQGQIFCLAAAGGTPPYAEDSAGGWSWLSCPPRGLRPLPRAGMPTSKRTLNSGAGFRH</sequence>
<gene>
    <name evidence="5" type="ORF">HPB48_008288</name>
</gene>
<comment type="similarity">
    <text evidence="1">Belongs to the unc-13 family.</text>
</comment>
<reference evidence="5 6" key="1">
    <citation type="journal article" date="2020" name="Cell">
        <title>Large-Scale Comparative Analyses of Tick Genomes Elucidate Their Genetic Diversity and Vector Capacities.</title>
        <authorList>
            <consortium name="Tick Genome and Microbiome Consortium (TIGMIC)"/>
            <person name="Jia N."/>
            <person name="Wang J."/>
            <person name="Shi W."/>
            <person name="Du L."/>
            <person name="Sun Y."/>
            <person name="Zhan W."/>
            <person name="Jiang J.F."/>
            <person name="Wang Q."/>
            <person name="Zhang B."/>
            <person name="Ji P."/>
            <person name="Bell-Sakyi L."/>
            <person name="Cui X.M."/>
            <person name="Yuan T.T."/>
            <person name="Jiang B.G."/>
            <person name="Yang W.F."/>
            <person name="Lam T.T."/>
            <person name="Chang Q.C."/>
            <person name="Ding S.J."/>
            <person name="Wang X.J."/>
            <person name="Zhu J.G."/>
            <person name="Ruan X.D."/>
            <person name="Zhao L."/>
            <person name="Wei J.T."/>
            <person name="Ye R.Z."/>
            <person name="Que T.C."/>
            <person name="Du C.H."/>
            <person name="Zhou Y.H."/>
            <person name="Cheng J.X."/>
            <person name="Dai P.F."/>
            <person name="Guo W.B."/>
            <person name="Han X.H."/>
            <person name="Huang E.J."/>
            <person name="Li L.F."/>
            <person name="Wei W."/>
            <person name="Gao Y.C."/>
            <person name="Liu J.Z."/>
            <person name="Shao H.Z."/>
            <person name="Wang X."/>
            <person name="Wang C.C."/>
            <person name="Yang T.C."/>
            <person name="Huo Q.B."/>
            <person name="Li W."/>
            <person name="Chen H.Y."/>
            <person name="Chen S.E."/>
            <person name="Zhou L.G."/>
            <person name="Ni X.B."/>
            <person name="Tian J.H."/>
            <person name="Sheng Y."/>
            <person name="Liu T."/>
            <person name="Pan Y.S."/>
            <person name="Xia L.Y."/>
            <person name="Li J."/>
            <person name="Zhao F."/>
            <person name="Cao W.C."/>
        </authorList>
    </citation>
    <scope>NUCLEOTIDE SEQUENCE [LARGE SCALE GENOMIC DNA]</scope>
    <source>
        <strain evidence="5">HaeL-2018</strain>
    </source>
</reference>
<accession>A0A9J6GPM2</accession>
<feature type="domain" description="C2" evidence="4">
    <location>
        <begin position="52"/>
        <end position="169"/>
    </location>
</feature>
<dbReference type="GO" id="GO:0006887">
    <property type="term" value="P:exocytosis"/>
    <property type="evidence" value="ECO:0007669"/>
    <property type="project" value="UniProtKB-KW"/>
</dbReference>
<dbReference type="CDD" id="cd00030">
    <property type="entry name" value="C2"/>
    <property type="match status" value="1"/>
</dbReference>
<dbReference type="PANTHER" id="PTHR45999">
    <property type="entry name" value="UNC-13-4A, ISOFORM B"/>
    <property type="match status" value="1"/>
</dbReference>
<evidence type="ECO:0000256" key="3">
    <source>
        <dbReference type="SAM" id="MobiDB-lite"/>
    </source>
</evidence>
<dbReference type="SUPFAM" id="SSF49562">
    <property type="entry name" value="C2 domain (Calcium/lipid-binding domain, CaLB)"/>
    <property type="match status" value="1"/>
</dbReference>
<dbReference type="Proteomes" id="UP000821853">
    <property type="component" value="Unassembled WGS sequence"/>
</dbReference>
<proteinExistence type="inferred from homology"/>
<dbReference type="Gene3D" id="2.60.40.150">
    <property type="entry name" value="C2 domain"/>
    <property type="match status" value="1"/>
</dbReference>
<evidence type="ECO:0000259" key="4">
    <source>
        <dbReference type="PROSITE" id="PS50004"/>
    </source>
</evidence>
<comment type="caution">
    <text evidence="5">The sequence shown here is derived from an EMBL/GenBank/DDBJ whole genome shotgun (WGS) entry which is preliminary data.</text>
</comment>
<protein>
    <recommendedName>
        <fullName evidence="4">C2 domain-containing protein</fullName>
    </recommendedName>
</protein>
<evidence type="ECO:0000256" key="2">
    <source>
        <dbReference type="ARBA" id="ARBA00022483"/>
    </source>
</evidence>
<evidence type="ECO:0000313" key="6">
    <source>
        <dbReference type="Proteomes" id="UP000821853"/>
    </source>
</evidence>
<dbReference type="InterPro" id="IPR000008">
    <property type="entry name" value="C2_dom"/>
</dbReference>
<dbReference type="InterPro" id="IPR052095">
    <property type="entry name" value="UNC-13_domain"/>
</dbReference>
<feature type="region of interest" description="Disordered" evidence="3">
    <location>
        <begin position="747"/>
        <end position="767"/>
    </location>
</feature>